<dbReference type="PROSITE" id="PS50994">
    <property type="entry name" value="INTEGRASE"/>
    <property type="match status" value="1"/>
</dbReference>
<dbReference type="Pfam" id="PF00665">
    <property type="entry name" value="rve"/>
    <property type="match status" value="1"/>
</dbReference>
<dbReference type="Pfam" id="PF13276">
    <property type="entry name" value="HTH_21"/>
    <property type="match status" value="1"/>
</dbReference>
<dbReference type="InterPro" id="IPR050900">
    <property type="entry name" value="Transposase_IS3/IS150/IS904"/>
</dbReference>
<sequence length="251" mass="28901">MAEIGRVWQANMQVYGVRKVWHQLRREGIAVARCTVERLMRRLGLQGARRGKRVRTTIANGSQACPLDRVNRHFHADRPNQLWVSDFTYVSTWQGWLYVAFVIDVFARRIVGWRVSNTMSTDFVLDALEQALYDRRPTDTLTHHSDRGSQYVSIRYTERLAEAGIEPSVGSRGDSYDNALAETINGLYKAELIHHRAPWKTRAAVEWATLEWVAWYNQQRLLGSIGYIPPAQAEELYHRTHSDPVPINAVL</sequence>
<protein>
    <submittedName>
        <fullName evidence="2">IS3 family transposase ISStma17</fullName>
    </submittedName>
</protein>
<dbReference type="EMBL" id="CATZAT010000031">
    <property type="protein sequence ID" value="CAJ0808515.1"/>
    <property type="molecule type" value="Genomic_DNA"/>
</dbReference>
<dbReference type="InterPro" id="IPR025948">
    <property type="entry name" value="HTH-like_dom"/>
</dbReference>
<evidence type="ECO:0000313" key="3">
    <source>
        <dbReference type="Proteomes" id="UP001189663"/>
    </source>
</evidence>
<gene>
    <name evidence="2" type="ORF">LMG18096_05118</name>
</gene>
<dbReference type="PANTHER" id="PTHR46889:SF4">
    <property type="entry name" value="TRANSPOSASE INSO FOR INSERTION SEQUENCE ELEMENT IS911B-RELATED"/>
    <property type="match status" value="1"/>
</dbReference>
<accession>A0ABC8QKJ3</accession>
<dbReference type="InterPro" id="IPR036397">
    <property type="entry name" value="RNaseH_sf"/>
</dbReference>
<reference evidence="2 3" key="1">
    <citation type="submission" date="2023-07" db="EMBL/GenBank/DDBJ databases">
        <authorList>
            <person name="Peeters C."/>
        </authorList>
    </citation>
    <scope>NUCLEOTIDE SEQUENCE [LARGE SCALE GENOMIC DNA]</scope>
    <source>
        <strain evidence="2 3">LMG 18096</strain>
    </source>
</reference>
<evidence type="ECO:0000259" key="1">
    <source>
        <dbReference type="PROSITE" id="PS50994"/>
    </source>
</evidence>
<dbReference type="Proteomes" id="UP001189663">
    <property type="component" value="Unassembled WGS sequence"/>
</dbReference>
<comment type="caution">
    <text evidence="2">The sequence shown here is derived from an EMBL/GenBank/DDBJ whole genome shotgun (WGS) entry which is preliminary data.</text>
</comment>
<proteinExistence type="predicted"/>
<dbReference type="InterPro" id="IPR048020">
    <property type="entry name" value="Transpos_IS3"/>
</dbReference>
<dbReference type="InterPro" id="IPR001584">
    <property type="entry name" value="Integrase_cat-core"/>
</dbReference>
<dbReference type="Gene3D" id="3.30.420.10">
    <property type="entry name" value="Ribonuclease H-like superfamily/Ribonuclease H"/>
    <property type="match status" value="1"/>
</dbReference>
<dbReference type="PANTHER" id="PTHR46889">
    <property type="entry name" value="TRANSPOSASE INSF FOR INSERTION SEQUENCE IS3B-RELATED"/>
    <property type="match status" value="1"/>
</dbReference>
<dbReference type="SUPFAM" id="SSF53098">
    <property type="entry name" value="Ribonuclease H-like"/>
    <property type="match status" value="1"/>
</dbReference>
<name>A0ABC8QKJ3_9RALS</name>
<dbReference type="NCBIfam" id="NF033516">
    <property type="entry name" value="transpos_IS3"/>
    <property type="match status" value="1"/>
</dbReference>
<feature type="domain" description="Integrase catalytic" evidence="1">
    <location>
        <begin position="75"/>
        <end position="237"/>
    </location>
</feature>
<evidence type="ECO:0000313" key="2">
    <source>
        <dbReference type="EMBL" id="CAJ0808515.1"/>
    </source>
</evidence>
<dbReference type="Pfam" id="PF13333">
    <property type="entry name" value="rve_2"/>
    <property type="match status" value="1"/>
</dbReference>
<dbReference type="AlphaFoldDB" id="A0ABC8QKJ3"/>
<organism evidence="2 3">
    <name type="scientific">Ralstonia holmesii</name>
    <dbReference type="NCBI Taxonomy" id="3058602"/>
    <lineage>
        <taxon>Bacteria</taxon>
        <taxon>Pseudomonadati</taxon>
        <taxon>Pseudomonadota</taxon>
        <taxon>Betaproteobacteria</taxon>
        <taxon>Burkholderiales</taxon>
        <taxon>Burkholderiaceae</taxon>
        <taxon>Ralstonia</taxon>
    </lineage>
</organism>
<dbReference type="InterPro" id="IPR012337">
    <property type="entry name" value="RNaseH-like_sf"/>
</dbReference>
<keyword evidence="3" id="KW-1185">Reference proteome</keyword>